<name>A0A7H8N0C5_STRMI</name>
<dbReference type="SUPFAM" id="SSF47413">
    <property type="entry name" value="lambda repressor-like DNA-binding domains"/>
    <property type="match status" value="1"/>
</dbReference>
<proteinExistence type="predicted"/>
<dbReference type="CDD" id="cd00093">
    <property type="entry name" value="HTH_XRE"/>
    <property type="match status" value="1"/>
</dbReference>
<dbReference type="Proteomes" id="UP000509345">
    <property type="component" value="Plasmid unnamed1"/>
</dbReference>
<keyword evidence="2" id="KW-0614">Plasmid</keyword>
<evidence type="ECO:0000313" key="2">
    <source>
        <dbReference type="EMBL" id="QKW47937.1"/>
    </source>
</evidence>
<organism evidence="2 3">
    <name type="scientific">Streptomyces microflavus</name>
    <name type="common">Streptomyces lipmanii</name>
    <dbReference type="NCBI Taxonomy" id="1919"/>
    <lineage>
        <taxon>Bacteria</taxon>
        <taxon>Bacillati</taxon>
        <taxon>Actinomycetota</taxon>
        <taxon>Actinomycetes</taxon>
        <taxon>Kitasatosporales</taxon>
        <taxon>Streptomycetaceae</taxon>
        <taxon>Streptomyces</taxon>
    </lineage>
</organism>
<accession>A0A7H8N0C5</accession>
<evidence type="ECO:0000259" key="1">
    <source>
        <dbReference type="PROSITE" id="PS50943"/>
    </source>
</evidence>
<dbReference type="Pfam" id="PF13443">
    <property type="entry name" value="HTH_26"/>
    <property type="match status" value="1"/>
</dbReference>
<dbReference type="GO" id="GO:0003677">
    <property type="term" value="F:DNA binding"/>
    <property type="evidence" value="ECO:0007669"/>
    <property type="project" value="InterPro"/>
</dbReference>
<protein>
    <submittedName>
        <fullName evidence="2">Helix-turn-helix transcriptional regulator</fullName>
    </submittedName>
</protein>
<dbReference type="InterPro" id="IPR001387">
    <property type="entry name" value="Cro/C1-type_HTH"/>
</dbReference>
<sequence>MTSTAQTLALTVAALMRLTGERQTDLAAGIRISQTQISRKQSGAATWTLGDLDRLSAHYGIPVPDLVAGVDRAIQCLPARRRAPLPGAAQLIISP</sequence>
<dbReference type="InterPro" id="IPR010982">
    <property type="entry name" value="Lambda_DNA-bd_dom_sf"/>
</dbReference>
<gene>
    <name evidence="2" type="ORF">HUT09_36100</name>
</gene>
<feature type="domain" description="HTH cro/C1-type" evidence="1">
    <location>
        <begin position="23"/>
        <end position="66"/>
    </location>
</feature>
<dbReference type="EMBL" id="CP054927">
    <property type="protein sequence ID" value="QKW47937.1"/>
    <property type="molecule type" value="Genomic_DNA"/>
</dbReference>
<geneLocation type="plasmid" evidence="2 3">
    <name>unnamed1</name>
</geneLocation>
<dbReference type="Gene3D" id="1.10.260.40">
    <property type="entry name" value="lambda repressor-like DNA-binding domains"/>
    <property type="match status" value="1"/>
</dbReference>
<reference evidence="2 3" key="1">
    <citation type="submission" date="2020-06" db="EMBL/GenBank/DDBJ databases">
        <title>Genome mining for natural products.</title>
        <authorList>
            <person name="Zhang B."/>
            <person name="Shi J."/>
            <person name="Ge H."/>
        </authorList>
    </citation>
    <scope>NUCLEOTIDE SEQUENCE [LARGE SCALE GENOMIC DNA]</scope>
    <source>
        <strain evidence="2 3">NA06532</strain>
        <plasmid evidence="2 3">unnamed1</plasmid>
    </source>
</reference>
<evidence type="ECO:0000313" key="3">
    <source>
        <dbReference type="Proteomes" id="UP000509345"/>
    </source>
</evidence>
<dbReference type="PROSITE" id="PS50943">
    <property type="entry name" value="HTH_CROC1"/>
    <property type="match status" value="1"/>
</dbReference>
<dbReference type="AlphaFoldDB" id="A0A7H8N0C5"/>